<dbReference type="KEGG" id="sla:SERLADRAFT_413244"/>
<dbReference type="OrthoDB" id="3354475at2759"/>
<sequence>MRRRLPMLRLALRLYAKRRSGSKDTCSMPLPIECQGVTSIIIRLPRILQFDSEEVVHSDYAISFDDLKPVLTLHKIKYFTLDINYPFSLDNQQLKEPAMAWPELEILDLGATHGWRKPSAITLPGLLPLFQHCPNLKQLGIAIDASHLTYELPTDGMQARNISCVEFSNSSIKAPAAVAAYLAYVMPQIREIYAWHTPTLQEYPEVDKYQPTALEPSWTDSSSDDEIEKT</sequence>
<reference evidence="2" key="1">
    <citation type="submission" date="2011-04" db="EMBL/GenBank/DDBJ databases">
        <title>Evolution of plant cell wall degrading machinery underlies the functional diversity of forest fungi.</title>
        <authorList>
            <consortium name="US DOE Joint Genome Institute (JGI-PGF)"/>
            <person name="Eastwood D.C."/>
            <person name="Floudas D."/>
            <person name="Binder M."/>
            <person name="Majcherczyk A."/>
            <person name="Schneider P."/>
            <person name="Aerts A."/>
            <person name="Asiegbu F.O."/>
            <person name="Baker S.E."/>
            <person name="Barry K."/>
            <person name="Bendiksby M."/>
            <person name="Blumentritt M."/>
            <person name="Coutinho P.M."/>
            <person name="Cullen D."/>
            <person name="Cullen D."/>
            <person name="Gathman A."/>
            <person name="Goodell B."/>
            <person name="Henrissat B."/>
            <person name="Ihrmark K."/>
            <person name="Kauserud H."/>
            <person name="Kohler A."/>
            <person name="LaButti K."/>
            <person name="Lapidus A."/>
            <person name="Lavin J.L."/>
            <person name="Lee Y.-H."/>
            <person name="Lindquist E."/>
            <person name="Lilly W."/>
            <person name="Lucas S."/>
            <person name="Morin E."/>
            <person name="Murat C."/>
            <person name="Oguiza J.A."/>
            <person name="Park J."/>
            <person name="Pisabarro A.G."/>
            <person name="Riley R."/>
            <person name="Rosling A."/>
            <person name="Salamov A."/>
            <person name="Schmidt O."/>
            <person name="Schmutz J."/>
            <person name="Skrede I."/>
            <person name="Stenlid J."/>
            <person name="Wiebenga A."/>
            <person name="Xie X."/>
            <person name="Kues U."/>
            <person name="Hibbett D.S."/>
            <person name="Hoffmeister D."/>
            <person name="Hogberg N."/>
            <person name="Martin F."/>
            <person name="Grigoriev I.V."/>
            <person name="Watkinson S.C."/>
        </authorList>
    </citation>
    <scope>NUCLEOTIDE SEQUENCE</scope>
    <source>
        <strain evidence="2">S7.9</strain>
    </source>
</reference>
<name>F8NIT4_SERL9</name>
<evidence type="ECO:0000313" key="2">
    <source>
        <dbReference type="EMBL" id="EGO29999.1"/>
    </source>
</evidence>
<protein>
    <recommendedName>
        <fullName evidence="3">F-box domain-containing protein</fullName>
    </recommendedName>
</protein>
<evidence type="ECO:0000256" key="1">
    <source>
        <dbReference type="SAM" id="MobiDB-lite"/>
    </source>
</evidence>
<organism>
    <name type="scientific">Serpula lacrymans var. lacrymans (strain S7.9)</name>
    <name type="common">Dry rot fungus</name>
    <dbReference type="NCBI Taxonomy" id="578457"/>
    <lineage>
        <taxon>Eukaryota</taxon>
        <taxon>Fungi</taxon>
        <taxon>Dikarya</taxon>
        <taxon>Basidiomycota</taxon>
        <taxon>Agaricomycotina</taxon>
        <taxon>Agaricomycetes</taxon>
        <taxon>Agaricomycetidae</taxon>
        <taxon>Boletales</taxon>
        <taxon>Coniophorineae</taxon>
        <taxon>Serpulaceae</taxon>
        <taxon>Serpula</taxon>
    </lineage>
</organism>
<evidence type="ECO:0008006" key="3">
    <source>
        <dbReference type="Google" id="ProtNLM"/>
    </source>
</evidence>
<accession>F8NIT4</accession>
<dbReference type="RefSeq" id="XP_007314241.1">
    <property type="nucleotide sequence ID" value="XM_007314179.1"/>
</dbReference>
<gene>
    <name evidence="2" type="ORF">SERLADRAFT_413244</name>
</gene>
<dbReference type="AlphaFoldDB" id="F8NIT4"/>
<dbReference type="GeneID" id="18813139"/>
<proteinExistence type="predicted"/>
<dbReference type="EMBL" id="GL945429">
    <property type="protein sequence ID" value="EGO29999.1"/>
    <property type="molecule type" value="Genomic_DNA"/>
</dbReference>
<dbReference type="HOGENOM" id="CLU_1205385_0_0_1"/>
<feature type="region of interest" description="Disordered" evidence="1">
    <location>
        <begin position="211"/>
        <end position="230"/>
    </location>
</feature>
<dbReference type="Proteomes" id="UP000008064">
    <property type="component" value="Unassembled WGS sequence"/>
</dbReference>